<comment type="caution">
    <text evidence="2">The sequence shown here is derived from an EMBL/GenBank/DDBJ whole genome shotgun (WGS) entry which is preliminary data.</text>
</comment>
<dbReference type="RefSeq" id="WP_021495588.1">
    <property type="nucleotide sequence ID" value="NZ_AVQI01000039.1"/>
</dbReference>
<dbReference type="Proteomes" id="UP000016646">
    <property type="component" value="Unassembled WGS sequence"/>
</dbReference>
<proteinExistence type="predicted"/>
<evidence type="ECO:0000256" key="1">
    <source>
        <dbReference type="SAM" id="SignalP"/>
    </source>
</evidence>
<accession>A0ABP2YLU4</accession>
<keyword evidence="3" id="KW-1185">Reference proteome</keyword>
<feature type="chain" id="PRO_5045312643" evidence="1">
    <location>
        <begin position="21"/>
        <end position="95"/>
    </location>
</feature>
<gene>
    <name evidence="2" type="ORF">HMPREF0860_2473</name>
</gene>
<evidence type="ECO:0000313" key="3">
    <source>
        <dbReference type="Proteomes" id="UP000016646"/>
    </source>
</evidence>
<keyword evidence="1" id="KW-0732">Signal</keyword>
<feature type="signal peptide" evidence="1">
    <location>
        <begin position="1"/>
        <end position="20"/>
    </location>
</feature>
<sequence>MKKIFCILFLFSAIVSSIFADKNRFYENGKVIDTMNGKVIKPNTGGLLAVICHQNSLILSLQKMQLNYNSIYHLWNIGMNMKIIKQTIMYLILIF</sequence>
<evidence type="ECO:0000313" key="2">
    <source>
        <dbReference type="EMBL" id="ERK03265.1"/>
    </source>
</evidence>
<dbReference type="EMBL" id="AVQI01000039">
    <property type="protein sequence ID" value="ERK03265.1"/>
    <property type="molecule type" value="Genomic_DNA"/>
</dbReference>
<protein>
    <submittedName>
        <fullName evidence="2">Uncharacterized protein</fullName>
    </submittedName>
</protein>
<organism evidence="2 3">
    <name type="scientific">Treponema socranskii subsp. socranskii VPI DR56BR1116 = ATCC 35536</name>
    <dbReference type="NCBI Taxonomy" id="1125725"/>
    <lineage>
        <taxon>Bacteria</taxon>
        <taxon>Pseudomonadati</taxon>
        <taxon>Spirochaetota</taxon>
        <taxon>Spirochaetia</taxon>
        <taxon>Spirochaetales</taxon>
        <taxon>Treponemataceae</taxon>
        <taxon>Treponema</taxon>
    </lineage>
</organism>
<reference evidence="2 3" key="1">
    <citation type="submission" date="2013-08" db="EMBL/GenBank/DDBJ databases">
        <authorList>
            <person name="Durkin A.S."/>
            <person name="Haft D.R."/>
            <person name="McCorrison J."/>
            <person name="Torralba M."/>
            <person name="Gillis M."/>
            <person name="Haft D.H."/>
            <person name="Methe B."/>
            <person name="Sutton G."/>
            <person name="Nelson K.E."/>
        </authorList>
    </citation>
    <scope>NUCLEOTIDE SEQUENCE [LARGE SCALE GENOMIC DNA]</scope>
    <source>
        <strain evidence="2 3">ATCC 35536</strain>
    </source>
</reference>
<name>A0ABP2YLU4_TRESO</name>